<accession>A0ABR1KEK4</accession>
<dbReference type="EMBL" id="JBBPHU010000011">
    <property type="protein sequence ID" value="KAK7512158.1"/>
    <property type="molecule type" value="Genomic_DNA"/>
</dbReference>
<comment type="caution">
    <text evidence="2">The sequence shown here is derived from an EMBL/GenBank/DDBJ whole genome shotgun (WGS) entry which is preliminary data.</text>
</comment>
<evidence type="ECO:0000313" key="3">
    <source>
        <dbReference type="Proteomes" id="UP001363622"/>
    </source>
</evidence>
<gene>
    <name evidence="2" type="ORF">IWZ03DRAFT_431700</name>
</gene>
<feature type="region of interest" description="Disordered" evidence="1">
    <location>
        <begin position="97"/>
        <end position="283"/>
    </location>
</feature>
<evidence type="ECO:0000313" key="2">
    <source>
        <dbReference type="EMBL" id="KAK7512158.1"/>
    </source>
</evidence>
<protein>
    <submittedName>
        <fullName evidence="2">Uncharacterized protein</fullName>
    </submittedName>
</protein>
<organism evidence="2 3">
    <name type="scientific">Phyllosticta citriasiana</name>
    <dbReference type="NCBI Taxonomy" id="595635"/>
    <lineage>
        <taxon>Eukaryota</taxon>
        <taxon>Fungi</taxon>
        <taxon>Dikarya</taxon>
        <taxon>Ascomycota</taxon>
        <taxon>Pezizomycotina</taxon>
        <taxon>Dothideomycetes</taxon>
        <taxon>Dothideomycetes incertae sedis</taxon>
        <taxon>Botryosphaeriales</taxon>
        <taxon>Phyllostictaceae</taxon>
        <taxon>Phyllosticta</taxon>
    </lineage>
</organism>
<feature type="compositionally biased region" description="Low complexity" evidence="1">
    <location>
        <begin position="247"/>
        <end position="257"/>
    </location>
</feature>
<feature type="compositionally biased region" description="Pro residues" evidence="1">
    <location>
        <begin position="258"/>
        <end position="271"/>
    </location>
</feature>
<feature type="compositionally biased region" description="Pro residues" evidence="1">
    <location>
        <begin position="50"/>
        <end position="62"/>
    </location>
</feature>
<feature type="compositionally biased region" description="Basic and acidic residues" evidence="1">
    <location>
        <begin position="136"/>
        <end position="151"/>
    </location>
</feature>
<keyword evidence="3" id="KW-1185">Reference proteome</keyword>
<feature type="region of interest" description="Disordered" evidence="1">
    <location>
        <begin position="481"/>
        <end position="506"/>
    </location>
</feature>
<reference evidence="2 3" key="1">
    <citation type="submission" date="2024-04" db="EMBL/GenBank/DDBJ databases">
        <title>Phyllosticta paracitricarpa is synonymous to the EU quarantine fungus P. citricarpa based on phylogenomic analyses.</title>
        <authorList>
            <consortium name="Lawrence Berkeley National Laboratory"/>
            <person name="Van Ingen-Buijs V.A."/>
            <person name="Van Westerhoven A.C."/>
            <person name="Haridas S."/>
            <person name="Skiadas P."/>
            <person name="Martin F."/>
            <person name="Groenewald J.Z."/>
            <person name="Crous P.W."/>
            <person name="Seidl M.F."/>
        </authorList>
    </citation>
    <scope>NUCLEOTIDE SEQUENCE [LARGE SCALE GENOMIC DNA]</scope>
    <source>
        <strain evidence="2 3">CBS 123371</strain>
    </source>
</reference>
<name>A0ABR1KEK4_9PEZI</name>
<sequence length="506" mass="56684">MNPHRNQYGDGHWRGTQPPLGADAQRPSTSGSRPSAAPSSQQDQRLRPWHYPPPPPPAPPARPAGLPAGSSFPAFYGRPHQGYQGYGYGYHGGYYGAHHGYAYGRPPQLPPPPPSSSPPSSSSPPPASPYLMGNPRRSEEHDRRGLREVHLPWRQGQTRLSPPPPAVDNNGFHYHHPMPVDRSHGSSQVLSTTGGHGAGRDPGWVGGSGRGGRDFGGERGGAPAGHGRKRGYEEMAAEPDQPRRRQQQQQYEQQHQPPNQPPRLPPRLPPHQPRRDRNVVVPPFSGVLENRAKFGLAQRRRDMIQPGRILFLKHQSSIHQFTCLIYQMGDNHKPGGFTRHDFDKVNRFFNHPVIVMEGPNRKSLVKVATLTSLGGLTPDQKYAEGNFNAEKHGSHRAELFRSDYIEVHHPGVSDAAPLPGGQRQLHLKNGKKLMERSYVNVDGGKTYMVEGQYLVPYQDFGEKDPDYRLEDESMVYLNEHRAKLESEREERDRTKWPTGKAPNERW</sequence>
<evidence type="ECO:0000256" key="1">
    <source>
        <dbReference type="SAM" id="MobiDB-lite"/>
    </source>
</evidence>
<feature type="compositionally biased region" description="Polar residues" evidence="1">
    <location>
        <begin position="26"/>
        <end position="43"/>
    </location>
</feature>
<feature type="compositionally biased region" description="Low complexity" evidence="1">
    <location>
        <begin position="97"/>
        <end position="106"/>
    </location>
</feature>
<feature type="compositionally biased region" description="Pro residues" evidence="1">
    <location>
        <begin position="107"/>
        <end position="128"/>
    </location>
</feature>
<dbReference type="Proteomes" id="UP001363622">
    <property type="component" value="Unassembled WGS sequence"/>
</dbReference>
<feature type="compositionally biased region" description="Basic and acidic residues" evidence="1">
    <location>
        <begin position="481"/>
        <end position="495"/>
    </location>
</feature>
<proteinExistence type="predicted"/>
<feature type="region of interest" description="Disordered" evidence="1">
    <location>
        <begin position="1"/>
        <end position="78"/>
    </location>
</feature>